<keyword evidence="2" id="KW-1185">Reference proteome</keyword>
<reference evidence="1 2" key="1">
    <citation type="submission" date="2021-06" db="EMBL/GenBank/DDBJ databases">
        <title>Caerostris extrusa draft genome.</title>
        <authorList>
            <person name="Kono N."/>
            <person name="Arakawa K."/>
        </authorList>
    </citation>
    <scope>NUCLEOTIDE SEQUENCE [LARGE SCALE GENOMIC DNA]</scope>
</reference>
<dbReference type="Proteomes" id="UP001054945">
    <property type="component" value="Unassembled WGS sequence"/>
</dbReference>
<accession>A0AAV4MIP8</accession>
<sequence>MATGVIPTKEGSDCHDNAEQELNKKEHKGWNGGWGKPLPASLQKSRLITRTQILSDLFPIADCHWAVSDRRLSLHCIRSQIVIALYPIPDCHCTVSDCRLPIAGLYPIADCRWAVSDRRLSFVADCHCANRSQPLSLRTVSQVVIAPRGCHCTVSDPRLPLGCIDCR</sequence>
<proteinExistence type="predicted"/>
<evidence type="ECO:0000313" key="2">
    <source>
        <dbReference type="Proteomes" id="UP001054945"/>
    </source>
</evidence>
<protein>
    <submittedName>
        <fullName evidence="1">Uncharacterized protein</fullName>
    </submittedName>
</protein>
<dbReference type="AlphaFoldDB" id="A0AAV4MIP8"/>
<dbReference type="EMBL" id="BPLR01002259">
    <property type="protein sequence ID" value="GIX71854.1"/>
    <property type="molecule type" value="Genomic_DNA"/>
</dbReference>
<gene>
    <name evidence="1" type="ORF">CEXT_734191</name>
</gene>
<comment type="caution">
    <text evidence="1">The sequence shown here is derived from an EMBL/GenBank/DDBJ whole genome shotgun (WGS) entry which is preliminary data.</text>
</comment>
<evidence type="ECO:0000313" key="1">
    <source>
        <dbReference type="EMBL" id="GIX71854.1"/>
    </source>
</evidence>
<name>A0AAV4MIP8_CAEEX</name>
<organism evidence="1 2">
    <name type="scientific">Caerostris extrusa</name>
    <name type="common">Bark spider</name>
    <name type="synonym">Caerostris bankana</name>
    <dbReference type="NCBI Taxonomy" id="172846"/>
    <lineage>
        <taxon>Eukaryota</taxon>
        <taxon>Metazoa</taxon>
        <taxon>Ecdysozoa</taxon>
        <taxon>Arthropoda</taxon>
        <taxon>Chelicerata</taxon>
        <taxon>Arachnida</taxon>
        <taxon>Araneae</taxon>
        <taxon>Araneomorphae</taxon>
        <taxon>Entelegynae</taxon>
        <taxon>Araneoidea</taxon>
        <taxon>Araneidae</taxon>
        <taxon>Caerostris</taxon>
    </lineage>
</organism>